<sequence>MIQSINLHSIVITAMLTVCTVPSLSMAFPSTPSTMSSTTTIKGISTGPTDRVTTLHSTETPDDALNRLCGQNPPLTGDIALTVHMKSAAVEVLETLARNNPNETISRCVISVPGGGNLDEQIKRFNADKHWEEKYNTAFLLFGKGIRPHRKDPQKTCDWEAEKTPGDALPANWEDTFWIRNTINLESGQKLVGIPLDGNHSQFADGYYVNLQRRITATAKCRGESASFNHTRDSLITLEGAGNTITGLTNIGHSNQIKTFTKICGTWSKKTHKKTLNPQEVHFEVIKARFNPMVLPVNTNSNIIDIFNNQFFQYEKPVIDISIKASEEGTAQGEIVSDRLAEKTLAGIHDNRFYACQVSGVEKTMEPALRVNIDFHDASSSPEPVQALSLQQNHFLTDGNMAVNIKLSSNARGTINNNQLDTTQLNTTDSSNSLYGIMLTGITDTNRAALSSVTASFSLADNQINNVRVALALNAKLVLQLTSNRLLGTSAPIELNQLQTYPVTLAGDQNNEYLPSADFPCGNLDQGNIQGGIVFSDGTHCPSGWTPTLPTTPALTSSPVSSIPESSTPESSSTLQITPEPGTSSVPVTTEFSSTLHQTMPESTSTRPFSLPAPTSSLTKQFESFRSSQATPSHTTLSHTTLRLASPLKLSESEATTVLPGTPTLKNSVGPSSTLVAINSPSLRTSIRKSTEYSVQKTVTPVLLPPSSTPQQTGNLTIISSTVSQIIHLNSSSDKQYQDQKSGLGTGQKAGIGIGATVFAGIIIVLATSPLWLKRASKVGDEHVPLQLRNEHFPLQ</sequence>
<evidence type="ECO:0000256" key="2">
    <source>
        <dbReference type="SAM" id="Phobius"/>
    </source>
</evidence>
<keyword evidence="2" id="KW-0472">Membrane</keyword>
<feature type="transmembrane region" description="Helical" evidence="2">
    <location>
        <begin position="750"/>
        <end position="773"/>
    </location>
</feature>
<feature type="signal peptide" evidence="3">
    <location>
        <begin position="1"/>
        <end position="27"/>
    </location>
</feature>
<keyword evidence="3" id="KW-0732">Signal</keyword>
<accession>A0ABT3MTX4</accession>
<comment type="caution">
    <text evidence="4">The sequence shown here is derived from an EMBL/GenBank/DDBJ whole genome shotgun (WGS) entry which is preliminary data.</text>
</comment>
<proteinExistence type="predicted"/>
<keyword evidence="2" id="KW-1133">Transmembrane helix</keyword>
<evidence type="ECO:0000256" key="3">
    <source>
        <dbReference type="SAM" id="SignalP"/>
    </source>
</evidence>
<gene>
    <name evidence="4" type="ORF">NX722_07655</name>
</gene>
<keyword evidence="2" id="KW-0812">Transmembrane</keyword>
<feature type="compositionally biased region" description="Low complexity" evidence="1">
    <location>
        <begin position="546"/>
        <end position="574"/>
    </location>
</feature>
<keyword evidence="5" id="KW-1185">Reference proteome</keyword>
<dbReference type="RefSeq" id="WP_262567476.1">
    <property type="nucleotide sequence ID" value="NZ_JAPFCC010000001.1"/>
</dbReference>
<name>A0ABT3MTX4_9GAMM</name>
<protein>
    <submittedName>
        <fullName evidence="4">Uncharacterized protein</fullName>
    </submittedName>
</protein>
<feature type="region of interest" description="Disordered" evidence="1">
    <location>
        <begin position="544"/>
        <end position="616"/>
    </location>
</feature>
<evidence type="ECO:0000256" key="1">
    <source>
        <dbReference type="SAM" id="MobiDB-lite"/>
    </source>
</evidence>
<organism evidence="4 5">
    <name type="scientific">Endozoicomonas gorgoniicola</name>
    <dbReference type="NCBI Taxonomy" id="1234144"/>
    <lineage>
        <taxon>Bacteria</taxon>
        <taxon>Pseudomonadati</taxon>
        <taxon>Pseudomonadota</taxon>
        <taxon>Gammaproteobacteria</taxon>
        <taxon>Oceanospirillales</taxon>
        <taxon>Endozoicomonadaceae</taxon>
        <taxon>Endozoicomonas</taxon>
    </lineage>
</organism>
<reference evidence="4 5" key="1">
    <citation type="submission" date="2022-10" db="EMBL/GenBank/DDBJ databases">
        <title>High-quality genome sequences of two octocoral-associated bacteria, Endozoicomonas euniceicola EF212 and Endozoicomonas gorgoniicola PS125.</title>
        <authorList>
            <person name="Chiou Y.-J."/>
            <person name="Chen Y.-H."/>
        </authorList>
    </citation>
    <scope>NUCLEOTIDE SEQUENCE [LARGE SCALE GENOMIC DNA]</scope>
    <source>
        <strain evidence="4 5">PS125</strain>
    </source>
</reference>
<feature type="chain" id="PRO_5046781976" evidence="3">
    <location>
        <begin position="28"/>
        <end position="796"/>
    </location>
</feature>
<evidence type="ECO:0000313" key="4">
    <source>
        <dbReference type="EMBL" id="MCW7552523.1"/>
    </source>
</evidence>
<feature type="compositionally biased region" description="Polar residues" evidence="1">
    <location>
        <begin position="575"/>
        <end position="616"/>
    </location>
</feature>
<dbReference type="Proteomes" id="UP001209854">
    <property type="component" value="Unassembled WGS sequence"/>
</dbReference>
<evidence type="ECO:0000313" key="5">
    <source>
        <dbReference type="Proteomes" id="UP001209854"/>
    </source>
</evidence>
<dbReference type="EMBL" id="JAPFCC010000001">
    <property type="protein sequence ID" value="MCW7552523.1"/>
    <property type="molecule type" value="Genomic_DNA"/>
</dbReference>